<keyword evidence="8" id="KW-0482">Metalloprotease</keyword>
<evidence type="ECO:0000256" key="2">
    <source>
        <dbReference type="ARBA" id="ARBA00010981"/>
    </source>
</evidence>
<dbReference type="Gene3D" id="3.40.140.10">
    <property type="entry name" value="Cytidine Deaminase, domain 2"/>
    <property type="match status" value="1"/>
</dbReference>
<accession>A0A9P6VG78</accession>
<keyword evidence="5" id="KW-0833">Ubl conjugation pathway</keyword>
<feature type="compositionally biased region" description="Pro residues" evidence="9">
    <location>
        <begin position="296"/>
        <end position="314"/>
    </location>
</feature>
<dbReference type="Proteomes" id="UP000785200">
    <property type="component" value="Unassembled WGS sequence"/>
</dbReference>
<dbReference type="Pfam" id="PF01398">
    <property type="entry name" value="JAB"/>
    <property type="match status" value="1"/>
</dbReference>
<gene>
    <name evidence="11" type="ORF">D0Z07_7203</name>
</gene>
<evidence type="ECO:0000256" key="1">
    <source>
        <dbReference type="ARBA" id="ARBA00001947"/>
    </source>
</evidence>
<comment type="similarity">
    <text evidence="2">Belongs to the peptidase M67C family.</text>
</comment>
<dbReference type="GO" id="GO:0061578">
    <property type="term" value="F:K63-linked deubiquitinase activity"/>
    <property type="evidence" value="ECO:0007669"/>
    <property type="project" value="InterPro"/>
</dbReference>
<dbReference type="InterPro" id="IPR000555">
    <property type="entry name" value="JAMM/MPN+_dom"/>
</dbReference>
<organism evidence="11 12">
    <name type="scientific">Hyphodiscus hymeniophilus</name>
    <dbReference type="NCBI Taxonomy" id="353542"/>
    <lineage>
        <taxon>Eukaryota</taxon>
        <taxon>Fungi</taxon>
        <taxon>Dikarya</taxon>
        <taxon>Ascomycota</taxon>
        <taxon>Pezizomycotina</taxon>
        <taxon>Leotiomycetes</taxon>
        <taxon>Helotiales</taxon>
        <taxon>Hyphodiscaceae</taxon>
        <taxon>Hyphodiscus</taxon>
    </lineage>
</organism>
<evidence type="ECO:0000256" key="6">
    <source>
        <dbReference type="ARBA" id="ARBA00022801"/>
    </source>
</evidence>
<dbReference type="OrthoDB" id="3640at2759"/>
<protein>
    <submittedName>
        <fullName evidence="11">Suppressor of ste12</fullName>
    </submittedName>
</protein>
<dbReference type="GO" id="GO:0070536">
    <property type="term" value="P:protein K63-linked deubiquitination"/>
    <property type="evidence" value="ECO:0007669"/>
    <property type="project" value="InterPro"/>
</dbReference>
<dbReference type="InterPro" id="IPR015063">
    <property type="entry name" value="USP8_dimer"/>
</dbReference>
<dbReference type="GO" id="GO:0005768">
    <property type="term" value="C:endosome"/>
    <property type="evidence" value="ECO:0007669"/>
    <property type="project" value="TreeGrafter"/>
</dbReference>
<dbReference type="Pfam" id="PF08969">
    <property type="entry name" value="USP8_dimer"/>
    <property type="match status" value="1"/>
</dbReference>
<name>A0A9P6VG78_9HELO</name>
<comment type="caution">
    <text evidence="11">The sequence shown here is derived from an EMBL/GenBank/DDBJ whole genome shotgun (WGS) entry which is preliminary data.</text>
</comment>
<dbReference type="Gene3D" id="1.20.58.80">
    <property type="entry name" value="Phosphotransferase system, lactose/cellobiose-type IIA subunit"/>
    <property type="match status" value="1"/>
</dbReference>
<dbReference type="SUPFAM" id="SSF140856">
    <property type="entry name" value="USP8 N-terminal domain-like"/>
    <property type="match status" value="1"/>
</dbReference>
<sequence>MAGSSLQVSRPMSVKEIASKGQDFEFNPFIALKYWLRTANTLLREAHIYAQEDNDQQAYLLFMRYASLVAEKLPSHPTAKALETRAGMKAAQGALPEVIDLLETLRPRIDERYNKWLKAQERKREASEVAQSDRPISRSRTDMAASDPAVAGNITTLAAAENGDLAVKLARKEIRRRDAKRRAIRQAGVSEHEESERRTAGLWDDWEAALTRDGQTDRPRDEDEMRRQMEDSRRRMDSQHDHVPEGGRRRLTKPVPQQARPAEVRNGRTEYRYPSIMKSQPLRYEDTSESRSKSNTPPPAYAPTSRPPSYLPPKPPKETSYNDPPPRSDNSTPEPSDDPSMDGKSSNSFTFRPSAYLENGKPLRTVFLPPDLRQKFLQLAGANTRNNLETCGMLCGTLISNALFISRLVIPEQESTSDTCETINESAFFDYCAAEDLMVLGWIHTHPTQTCFMSSRDLHTHSGYQIMMPESIAIVCAPSKSPS</sequence>
<comment type="cofactor">
    <cofactor evidence="1">
        <name>Zn(2+)</name>
        <dbReference type="ChEBI" id="CHEBI:29105"/>
    </cofactor>
</comment>
<dbReference type="GO" id="GO:0006508">
    <property type="term" value="P:proteolysis"/>
    <property type="evidence" value="ECO:0007669"/>
    <property type="project" value="UniProtKB-KW"/>
</dbReference>
<keyword evidence="3" id="KW-0645">Protease</keyword>
<dbReference type="GO" id="GO:0016020">
    <property type="term" value="C:membrane"/>
    <property type="evidence" value="ECO:0007669"/>
    <property type="project" value="TreeGrafter"/>
</dbReference>
<evidence type="ECO:0000313" key="12">
    <source>
        <dbReference type="Proteomes" id="UP000785200"/>
    </source>
</evidence>
<feature type="compositionally biased region" description="Basic and acidic residues" evidence="9">
    <location>
        <begin position="283"/>
        <end position="292"/>
    </location>
</feature>
<dbReference type="GO" id="GO:0046872">
    <property type="term" value="F:metal ion binding"/>
    <property type="evidence" value="ECO:0007669"/>
    <property type="project" value="UniProtKB-KW"/>
</dbReference>
<dbReference type="PROSITE" id="PS50249">
    <property type="entry name" value="MPN"/>
    <property type="match status" value="1"/>
</dbReference>
<reference evidence="11" key="1">
    <citation type="submission" date="2019-07" db="EMBL/GenBank/DDBJ databases">
        <title>Hyphodiscus hymeniophilus genome sequencing and assembly.</title>
        <authorList>
            <person name="Kramer G."/>
            <person name="Nodwell J."/>
        </authorList>
    </citation>
    <scope>NUCLEOTIDE SEQUENCE</scope>
    <source>
        <strain evidence="11">ATCC 34498</strain>
    </source>
</reference>
<dbReference type="SMART" id="SM00232">
    <property type="entry name" value="JAB_MPN"/>
    <property type="match status" value="1"/>
</dbReference>
<proteinExistence type="inferred from homology"/>
<evidence type="ECO:0000313" key="11">
    <source>
        <dbReference type="EMBL" id="KAG0647229.1"/>
    </source>
</evidence>
<dbReference type="GO" id="GO:0140492">
    <property type="term" value="F:metal-dependent deubiquitinase activity"/>
    <property type="evidence" value="ECO:0007669"/>
    <property type="project" value="InterPro"/>
</dbReference>
<evidence type="ECO:0000256" key="9">
    <source>
        <dbReference type="SAM" id="MobiDB-lite"/>
    </source>
</evidence>
<dbReference type="PANTHER" id="PTHR12947:SF13">
    <property type="entry name" value="FI19924P1"/>
    <property type="match status" value="1"/>
</dbReference>
<keyword evidence="4" id="KW-0479">Metal-binding</keyword>
<evidence type="ECO:0000256" key="8">
    <source>
        <dbReference type="ARBA" id="ARBA00023049"/>
    </source>
</evidence>
<evidence type="ECO:0000256" key="7">
    <source>
        <dbReference type="ARBA" id="ARBA00022833"/>
    </source>
</evidence>
<dbReference type="InterPro" id="IPR044098">
    <property type="entry name" value="STAMBP/STALP-like_MPN"/>
</dbReference>
<keyword evidence="6" id="KW-0378">Hydrolase</keyword>
<feature type="region of interest" description="Disordered" evidence="9">
    <location>
        <begin position="206"/>
        <end position="354"/>
    </location>
</feature>
<dbReference type="CDD" id="cd08066">
    <property type="entry name" value="MPN_AMSH_like"/>
    <property type="match status" value="1"/>
</dbReference>
<dbReference type="AlphaFoldDB" id="A0A9P6VG78"/>
<keyword evidence="7" id="KW-0862">Zinc</keyword>
<dbReference type="SUPFAM" id="SSF102712">
    <property type="entry name" value="JAB1/MPN domain"/>
    <property type="match status" value="1"/>
</dbReference>
<keyword evidence="12" id="KW-1185">Reference proteome</keyword>
<dbReference type="EMBL" id="VNKQ01000013">
    <property type="protein sequence ID" value="KAG0647229.1"/>
    <property type="molecule type" value="Genomic_DNA"/>
</dbReference>
<feature type="compositionally biased region" description="Basic and acidic residues" evidence="9">
    <location>
        <begin position="262"/>
        <end position="271"/>
    </location>
</feature>
<dbReference type="InterPro" id="IPR037518">
    <property type="entry name" value="MPN"/>
</dbReference>
<feature type="domain" description="MPN" evidence="10">
    <location>
        <begin position="366"/>
        <end position="483"/>
    </location>
</feature>
<evidence type="ECO:0000259" key="10">
    <source>
        <dbReference type="PROSITE" id="PS50249"/>
    </source>
</evidence>
<evidence type="ECO:0000256" key="3">
    <source>
        <dbReference type="ARBA" id="ARBA00022670"/>
    </source>
</evidence>
<feature type="compositionally biased region" description="Basic and acidic residues" evidence="9">
    <location>
        <begin position="214"/>
        <end position="248"/>
    </location>
</feature>
<dbReference type="PANTHER" id="PTHR12947">
    <property type="entry name" value="AMSH-LIKE PROTEASE"/>
    <property type="match status" value="1"/>
</dbReference>
<evidence type="ECO:0000256" key="4">
    <source>
        <dbReference type="ARBA" id="ARBA00022723"/>
    </source>
</evidence>
<evidence type="ECO:0000256" key="5">
    <source>
        <dbReference type="ARBA" id="ARBA00022786"/>
    </source>
</evidence>
<feature type="region of interest" description="Disordered" evidence="9">
    <location>
        <begin position="124"/>
        <end position="145"/>
    </location>
</feature>